<proteinExistence type="predicted"/>
<evidence type="ECO:0000313" key="2">
    <source>
        <dbReference type="Proteomes" id="UP000293360"/>
    </source>
</evidence>
<dbReference type="Proteomes" id="UP000293360">
    <property type="component" value="Unassembled WGS sequence"/>
</dbReference>
<sequence>MYGNFRGMMQVMADYFQKEVILFLTPNFAQAGNANAAHAAYDCEVYGSWLHGQLHGQLMLVTDADKREHYQVVTHYEGVMMRYDAIGPKFDISGITSHTRWGRMSHGAPFIPDPIPNGWQSTPLPFVIPSSGADARLTLGLIHDDWKCFEGRTEAVASDVRYGRGRYPNLPDPVAAGWDTENESLIPGVPGPDAFPYGFGPHLITSGVYTNPPNLLPANIEFWPRWTNIKSYEAHKWQEEARSYDILTTP</sequence>
<gene>
    <name evidence="1" type="ORF">DL764_009334</name>
</gene>
<reference evidence="1 2" key="1">
    <citation type="submission" date="2018-06" db="EMBL/GenBank/DDBJ databases">
        <title>Complete Genomes of Monosporascus.</title>
        <authorList>
            <person name="Robinson A.J."/>
            <person name="Natvig D.O."/>
        </authorList>
    </citation>
    <scope>NUCLEOTIDE SEQUENCE [LARGE SCALE GENOMIC DNA]</scope>
    <source>
        <strain evidence="1 2">CBS 110550</strain>
    </source>
</reference>
<protein>
    <submittedName>
        <fullName evidence="1">Uncharacterized protein</fullName>
    </submittedName>
</protein>
<dbReference type="AlphaFoldDB" id="A0A4Q4SXD5"/>
<accession>A0A4Q4SXD5</accession>
<comment type="caution">
    <text evidence="1">The sequence shown here is derived from an EMBL/GenBank/DDBJ whole genome shotgun (WGS) entry which is preliminary data.</text>
</comment>
<organism evidence="1 2">
    <name type="scientific">Monosporascus ibericus</name>
    <dbReference type="NCBI Taxonomy" id="155417"/>
    <lineage>
        <taxon>Eukaryota</taxon>
        <taxon>Fungi</taxon>
        <taxon>Dikarya</taxon>
        <taxon>Ascomycota</taxon>
        <taxon>Pezizomycotina</taxon>
        <taxon>Sordariomycetes</taxon>
        <taxon>Xylariomycetidae</taxon>
        <taxon>Xylariales</taxon>
        <taxon>Xylariales incertae sedis</taxon>
        <taxon>Monosporascus</taxon>
    </lineage>
</organism>
<dbReference type="EMBL" id="QJNU01000856">
    <property type="protein sequence ID" value="RYO84429.1"/>
    <property type="molecule type" value="Genomic_DNA"/>
</dbReference>
<keyword evidence="2" id="KW-1185">Reference proteome</keyword>
<dbReference type="OrthoDB" id="4791513at2759"/>
<evidence type="ECO:0000313" key="1">
    <source>
        <dbReference type="EMBL" id="RYO84429.1"/>
    </source>
</evidence>
<name>A0A4Q4SXD5_9PEZI</name>